<evidence type="ECO:0000313" key="2">
    <source>
        <dbReference type="Proteomes" id="UP001157502"/>
    </source>
</evidence>
<gene>
    <name evidence="1" type="ORF">DPEC_G00268660</name>
</gene>
<organism evidence="1 2">
    <name type="scientific">Dallia pectoralis</name>
    <name type="common">Alaska blackfish</name>
    <dbReference type="NCBI Taxonomy" id="75939"/>
    <lineage>
        <taxon>Eukaryota</taxon>
        <taxon>Metazoa</taxon>
        <taxon>Chordata</taxon>
        <taxon>Craniata</taxon>
        <taxon>Vertebrata</taxon>
        <taxon>Euteleostomi</taxon>
        <taxon>Actinopterygii</taxon>
        <taxon>Neopterygii</taxon>
        <taxon>Teleostei</taxon>
        <taxon>Protacanthopterygii</taxon>
        <taxon>Esociformes</taxon>
        <taxon>Umbridae</taxon>
        <taxon>Dallia</taxon>
    </lineage>
</organism>
<proteinExistence type="predicted"/>
<evidence type="ECO:0000313" key="1">
    <source>
        <dbReference type="EMBL" id="KAJ7993074.1"/>
    </source>
</evidence>
<keyword evidence="2" id="KW-1185">Reference proteome</keyword>
<dbReference type="Proteomes" id="UP001157502">
    <property type="component" value="Chromosome 24"/>
</dbReference>
<reference evidence="1" key="1">
    <citation type="submission" date="2021-05" db="EMBL/GenBank/DDBJ databases">
        <authorList>
            <person name="Pan Q."/>
            <person name="Jouanno E."/>
            <person name="Zahm M."/>
            <person name="Klopp C."/>
            <person name="Cabau C."/>
            <person name="Louis A."/>
            <person name="Berthelot C."/>
            <person name="Parey E."/>
            <person name="Roest Crollius H."/>
            <person name="Montfort J."/>
            <person name="Robinson-Rechavi M."/>
            <person name="Bouchez O."/>
            <person name="Lampietro C."/>
            <person name="Lopez Roques C."/>
            <person name="Donnadieu C."/>
            <person name="Postlethwait J."/>
            <person name="Bobe J."/>
            <person name="Dillon D."/>
            <person name="Chandos A."/>
            <person name="von Hippel F."/>
            <person name="Guiguen Y."/>
        </authorList>
    </citation>
    <scope>NUCLEOTIDE SEQUENCE</scope>
    <source>
        <strain evidence="1">YG-Jan2019</strain>
    </source>
</reference>
<protein>
    <submittedName>
        <fullName evidence="1">Uncharacterized protein</fullName>
    </submittedName>
</protein>
<sequence length="183" mass="20207">MPRAPSDYKDDEKKTAEKKSQSRSAHRCHAPRCFVLYTTPPHPRLRRFPAHAASSYAVASAEQMQGYGTFGHPCALEVLDIVRETREAAWLLVRRLKFKSAENSSTCASSVGGNAGYPGTPEYPMNTLSSRPHVGITMPTKPLKVSKKKMAQTEANVKLSLSLRPLTRHGQAHSHNRSPEATL</sequence>
<comment type="caution">
    <text evidence="1">The sequence shown here is derived from an EMBL/GenBank/DDBJ whole genome shotgun (WGS) entry which is preliminary data.</text>
</comment>
<dbReference type="EMBL" id="CM055751">
    <property type="protein sequence ID" value="KAJ7993074.1"/>
    <property type="molecule type" value="Genomic_DNA"/>
</dbReference>
<name>A0ACC2FNY6_DALPE</name>
<accession>A0ACC2FNY6</accession>